<keyword evidence="8" id="KW-1185">Reference proteome</keyword>
<dbReference type="InterPro" id="IPR009057">
    <property type="entry name" value="Homeodomain-like_sf"/>
</dbReference>
<keyword evidence="1 4" id="KW-0238">DNA-binding</keyword>
<evidence type="ECO:0000256" key="1">
    <source>
        <dbReference type="ARBA" id="ARBA00023125"/>
    </source>
</evidence>
<dbReference type="Proteomes" id="UP000324629">
    <property type="component" value="Unassembled WGS sequence"/>
</dbReference>
<dbReference type="GO" id="GO:0000978">
    <property type="term" value="F:RNA polymerase II cis-regulatory region sequence-specific DNA binding"/>
    <property type="evidence" value="ECO:0007669"/>
    <property type="project" value="TreeGrafter"/>
</dbReference>
<name>A0A5J4NPJ1_9TREM</name>
<comment type="caution">
    <text evidence="7">The sequence shown here is derived from an EMBL/GenBank/DDBJ whole genome shotgun (WGS) entry which is preliminary data.</text>
</comment>
<comment type="subcellular location">
    <subcellularLocation>
        <location evidence="4 5">Nucleus</location>
    </subcellularLocation>
</comment>
<dbReference type="SMART" id="SM00389">
    <property type="entry name" value="HOX"/>
    <property type="match status" value="1"/>
</dbReference>
<dbReference type="GO" id="GO:0005634">
    <property type="term" value="C:nucleus"/>
    <property type="evidence" value="ECO:0007669"/>
    <property type="project" value="UniProtKB-SubCell"/>
</dbReference>
<evidence type="ECO:0000313" key="8">
    <source>
        <dbReference type="Proteomes" id="UP000324629"/>
    </source>
</evidence>
<evidence type="ECO:0000256" key="2">
    <source>
        <dbReference type="ARBA" id="ARBA00023155"/>
    </source>
</evidence>
<gene>
    <name evidence="7" type="ORF">DEA37_0001339</name>
</gene>
<dbReference type="SUPFAM" id="SSF46689">
    <property type="entry name" value="Homeodomain-like"/>
    <property type="match status" value="1"/>
</dbReference>
<keyword evidence="3 4" id="KW-0539">Nucleus</keyword>
<dbReference type="AlphaFoldDB" id="A0A5J4NPJ1"/>
<accession>A0A5J4NPJ1</accession>
<dbReference type="Pfam" id="PF00046">
    <property type="entry name" value="Homeodomain"/>
    <property type="match status" value="1"/>
</dbReference>
<keyword evidence="2 4" id="KW-0371">Homeobox</keyword>
<feature type="DNA-binding region" description="Homeobox" evidence="4">
    <location>
        <begin position="162"/>
        <end position="208"/>
    </location>
</feature>
<sequence>MVLSGPVSIATQDVRDALDFIDHILFGIIETGPGVPFSDSFFDCLPPTCPFQLPRKLLNRPQPRFPPNLVEEQSWPEGQHSLISIHNGNENATVPSLNSANFIPQEFHNPSWVYDEYLLKNEQLPAVTTSSSFGEPRLTSLESLEDTDAKVQRDAKEYGKGAKRARTAYTQSQLLELEKEFWYSQYLCRPRRIEIASTLSLSEKQIKTLIRLRTFDLTPEIRAGYSNFKTLPLASYSTGRKFLTKFCLHC</sequence>
<dbReference type="GO" id="GO:0000981">
    <property type="term" value="F:DNA-binding transcription factor activity, RNA polymerase II-specific"/>
    <property type="evidence" value="ECO:0007669"/>
    <property type="project" value="TreeGrafter"/>
</dbReference>
<evidence type="ECO:0000256" key="5">
    <source>
        <dbReference type="RuleBase" id="RU000682"/>
    </source>
</evidence>
<proteinExistence type="predicted"/>
<evidence type="ECO:0000313" key="7">
    <source>
        <dbReference type="EMBL" id="KAA3677451.1"/>
    </source>
</evidence>
<protein>
    <recommendedName>
        <fullName evidence="6">Homeobox domain-containing protein</fullName>
    </recommendedName>
</protein>
<evidence type="ECO:0000256" key="4">
    <source>
        <dbReference type="PROSITE-ProRule" id="PRU00108"/>
    </source>
</evidence>
<reference evidence="7 8" key="1">
    <citation type="journal article" date="2019" name="Gigascience">
        <title>Whole-genome sequence of the oriental lung fluke Paragonimus westermani.</title>
        <authorList>
            <person name="Oey H."/>
            <person name="Zakrzewski M."/>
            <person name="Narain K."/>
            <person name="Devi K.R."/>
            <person name="Agatsuma T."/>
            <person name="Nawaratna S."/>
            <person name="Gobert G.N."/>
            <person name="Jones M.K."/>
            <person name="Ragan M.A."/>
            <person name="McManus D.P."/>
            <person name="Krause L."/>
        </authorList>
    </citation>
    <scope>NUCLEOTIDE SEQUENCE [LARGE SCALE GENOMIC DNA]</scope>
    <source>
        <strain evidence="7 8">IND2009</strain>
    </source>
</reference>
<dbReference type="InterPro" id="IPR001356">
    <property type="entry name" value="HD"/>
</dbReference>
<dbReference type="PANTHER" id="PTHR45664">
    <property type="entry name" value="PROTEIN ZERKNUELLT 1-RELATED"/>
    <property type="match status" value="1"/>
</dbReference>
<dbReference type="CDD" id="cd00086">
    <property type="entry name" value="homeodomain"/>
    <property type="match status" value="1"/>
</dbReference>
<dbReference type="EMBL" id="QNGE01001500">
    <property type="protein sequence ID" value="KAA3677451.1"/>
    <property type="molecule type" value="Genomic_DNA"/>
</dbReference>
<feature type="domain" description="Homeobox" evidence="6">
    <location>
        <begin position="160"/>
        <end position="207"/>
    </location>
</feature>
<dbReference type="GO" id="GO:0009893">
    <property type="term" value="P:positive regulation of metabolic process"/>
    <property type="evidence" value="ECO:0007669"/>
    <property type="project" value="UniProtKB-ARBA"/>
</dbReference>
<evidence type="ECO:0000256" key="3">
    <source>
        <dbReference type="ARBA" id="ARBA00023242"/>
    </source>
</evidence>
<dbReference type="Gene3D" id="1.10.10.60">
    <property type="entry name" value="Homeodomain-like"/>
    <property type="match status" value="1"/>
</dbReference>
<organism evidence="7 8">
    <name type="scientific">Paragonimus westermani</name>
    <dbReference type="NCBI Taxonomy" id="34504"/>
    <lineage>
        <taxon>Eukaryota</taxon>
        <taxon>Metazoa</taxon>
        <taxon>Spiralia</taxon>
        <taxon>Lophotrochozoa</taxon>
        <taxon>Platyhelminthes</taxon>
        <taxon>Trematoda</taxon>
        <taxon>Digenea</taxon>
        <taxon>Plagiorchiida</taxon>
        <taxon>Troglotremata</taxon>
        <taxon>Troglotrematidae</taxon>
        <taxon>Paragonimus</taxon>
    </lineage>
</organism>
<dbReference type="PROSITE" id="PS50071">
    <property type="entry name" value="HOMEOBOX_2"/>
    <property type="match status" value="1"/>
</dbReference>
<evidence type="ECO:0000259" key="6">
    <source>
        <dbReference type="PROSITE" id="PS50071"/>
    </source>
</evidence>
<dbReference type="PANTHER" id="PTHR45664:SF12">
    <property type="entry name" value="PANCREAS_DUODENUM HOMEOBOX PROTEIN 1"/>
    <property type="match status" value="1"/>
</dbReference>